<reference evidence="1" key="1">
    <citation type="submission" date="2019-04" db="EMBL/GenBank/DDBJ databases">
        <title>Microbes associate with the intestines of laboratory mice.</title>
        <authorList>
            <person name="Navarre W."/>
            <person name="Wong E."/>
            <person name="Huang K."/>
            <person name="Tropini C."/>
            <person name="Ng K."/>
            <person name="Yu B."/>
        </authorList>
    </citation>
    <scope>NUCLEOTIDE SEQUENCE</scope>
    <source>
        <strain evidence="1">NM01_1-7b</strain>
    </source>
</reference>
<evidence type="ECO:0000313" key="1">
    <source>
        <dbReference type="EMBL" id="TGY95571.1"/>
    </source>
</evidence>
<accession>A0AC61RV74</accession>
<organism evidence="1 2">
    <name type="scientific">Petralouisia muris</name>
    <dbReference type="NCBI Taxonomy" id="3032872"/>
    <lineage>
        <taxon>Bacteria</taxon>
        <taxon>Bacillati</taxon>
        <taxon>Bacillota</taxon>
        <taxon>Clostridia</taxon>
        <taxon>Lachnospirales</taxon>
        <taxon>Lachnospiraceae</taxon>
        <taxon>Petralouisia</taxon>
    </lineage>
</organism>
<dbReference type="EMBL" id="SRYA01000027">
    <property type="protein sequence ID" value="TGY95571.1"/>
    <property type="molecule type" value="Genomic_DNA"/>
</dbReference>
<protein>
    <submittedName>
        <fullName evidence="1">F0F1 ATP synthase subunit A</fullName>
    </submittedName>
</protein>
<gene>
    <name evidence="1" type="primary">atpB</name>
    <name evidence="1" type="ORF">E5329_14205</name>
</gene>
<comment type="caution">
    <text evidence="1">The sequence shown here is derived from an EMBL/GenBank/DDBJ whole genome shotgun (WGS) entry which is preliminary data.</text>
</comment>
<name>A0AC61RV74_9FIRM</name>
<evidence type="ECO:0000313" key="2">
    <source>
        <dbReference type="Proteomes" id="UP000304953"/>
    </source>
</evidence>
<dbReference type="Proteomes" id="UP000304953">
    <property type="component" value="Unassembled WGS sequence"/>
</dbReference>
<keyword evidence="2" id="KW-1185">Reference proteome</keyword>
<proteinExistence type="predicted"/>
<sequence>MIEGGERVQSSILLSSGADIDIMVHGLFSYELFGHTFWITTTHVSLLIVMAILIGFSVAANRAMKHASEVPGGFQNVVELIVEKLDGMVRGVMGKSGSRFVNYVGTIFIFILISNLSGLFGLRPPTADYGVTFPLALLSFILIHFNQFKYQSPKEIWTDMCSPLPPWLPIWFPINLISEIAVPISLSLRLFANVLSGTIIMALIYALLSKVAYFWPGALHAYFDVFSGCIQTYVFCMLTMTYISNAIGEEE</sequence>